<dbReference type="AlphaFoldDB" id="A0A0E9QV22"/>
<dbReference type="EMBL" id="GBXM01088457">
    <property type="protein sequence ID" value="JAH20120.1"/>
    <property type="molecule type" value="Transcribed_RNA"/>
</dbReference>
<proteinExistence type="predicted"/>
<name>A0A0E9QV22_ANGAN</name>
<reference evidence="1" key="1">
    <citation type="submission" date="2014-11" db="EMBL/GenBank/DDBJ databases">
        <authorList>
            <person name="Amaro Gonzalez C."/>
        </authorList>
    </citation>
    <scope>NUCLEOTIDE SEQUENCE</scope>
</reference>
<protein>
    <submittedName>
        <fullName evidence="1">Uncharacterized protein</fullName>
    </submittedName>
</protein>
<organism evidence="1">
    <name type="scientific">Anguilla anguilla</name>
    <name type="common">European freshwater eel</name>
    <name type="synonym">Muraena anguilla</name>
    <dbReference type="NCBI Taxonomy" id="7936"/>
    <lineage>
        <taxon>Eukaryota</taxon>
        <taxon>Metazoa</taxon>
        <taxon>Chordata</taxon>
        <taxon>Craniata</taxon>
        <taxon>Vertebrata</taxon>
        <taxon>Euteleostomi</taxon>
        <taxon>Actinopterygii</taxon>
        <taxon>Neopterygii</taxon>
        <taxon>Teleostei</taxon>
        <taxon>Anguilliformes</taxon>
        <taxon>Anguillidae</taxon>
        <taxon>Anguilla</taxon>
    </lineage>
</organism>
<evidence type="ECO:0000313" key="1">
    <source>
        <dbReference type="EMBL" id="JAH20120.1"/>
    </source>
</evidence>
<accession>A0A0E9QV22</accession>
<reference evidence="1" key="2">
    <citation type="journal article" date="2015" name="Fish Shellfish Immunol.">
        <title>Early steps in the European eel (Anguilla anguilla)-Vibrio vulnificus interaction in the gills: Role of the RtxA13 toxin.</title>
        <authorList>
            <person name="Callol A."/>
            <person name="Pajuelo D."/>
            <person name="Ebbesson L."/>
            <person name="Teles M."/>
            <person name="MacKenzie S."/>
            <person name="Amaro C."/>
        </authorList>
    </citation>
    <scope>NUCLEOTIDE SEQUENCE</scope>
</reference>
<sequence>MARVCSEVIQVCSLDYGALHTVYSECNSWSLLVMYILPHV</sequence>